<evidence type="ECO:0000256" key="1">
    <source>
        <dbReference type="SAM" id="Phobius"/>
    </source>
</evidence>
<dbReference type="Proteomes" id="UP001408594">
    <property type="component" value="Unassembled WGS sequence"/>
</dbReference>
<feature type="transmembrane region" description="Helical" evidence="1">
    <location>
        <begin position="112"/>
        <end position="134"/>
    </location>
</feature>
<proteinExistence type="predicted"/>
<name>A0ABP9WPX4_9GAMM</name>
<organism evidence="2 3">
    <name type="scientific">Microbulbifer aestuariivivens</name>
    <dbReference type="NCBI Taxonomy" id="1908308"/>
    <lineage>
        <taxon>Bacteria</taxon>
        <taxon>Pseudomonadati</taxon>
        <taxon>Pseudomonadota</taxon>
        <taxon>Gammaproteobacteria</taxon>
        <taxon>Cellvibrionales</taxon>
        <taxon>Microbulbiferaceae</taxon>
        <taxon>Microbulbifer</taxon>
    </lineage>
</organism>
<protein>
    <submittedName>
        <fullName evidence="2">Uncharacterized protein</fullName>
    </submittedName>
</protein>
<keyword evidence="1" id="KW-0812">Transmembrane</keyword>
<dbReference type="EMBL" id="BAABRT010000005">
    <property type="protein sequence ID" value="GAA5524260.1"/>
    <property type="molecule type" value="Genomic_DNA"/>
</dbReference>
<sequence length="192" mass="19991">MVVAVAAIQRGNVLSVKHTVVIRVILEGIGAGEIFLQVGEVVAIEIPLCIPRIEVIETVARLEAQRHAVAVIINGAGRIEGPEVMCIWHLVAVTVGVTRVGPELVLLKIGELISILIAIGISGVVVAETILFLVPVRHAIAIGIGIGIGGGAVGWTSGEWVFSIRQGITIGIEHVWPGAGSELLPVGEAILV</sequence>
<reference evidence="2 3" key="1">
    <citation type="submission" date="2024-02" db="EMBL/GenBank/DDBJ databases">
        <title>Microbulbifer aestuariivivens NBRC 112533.</title>
        <authorList>
            <person name="Ichikawa N."/>
            <person name="Katano-Makiyama Y."/>
            <person name="Hidaka K."/>
        </authorList>
    </citation>
    <scope>NUCLEOTIDE SEQUENCE [LARGE SCALE GENOMIC DNA]</scope>
    <source>
        <strain evidence="2 3">NBRC 112533</strain>
    </source>
</reference>
<gene>
    <name evidence="2" type="ORF">Maes01_00814</name>
</gene>
<keyword evidence="3" id="KW-1185">Reference proteome</keyword>
<evidence type="ECO:0000313" key="3">
    <source>
        <dbReference type="Proteomes" id="UP001408594"/>
    </source>
</evidence>
<keyword evidence="1" id="KW-1133">Transmembrane helix</keyword>
<feature type="transmembrane region" description="Helical" evidence="1">
    <location>
        <begin position="140"/>
        <end position="162"/>
    </location>
</feature>
<comment type="caution">
    <text evidence="2">The sequence shown here is derived from an EMBL/GenBank/DDBJ whole genome shotgun (WGS) entry which is preliminary data.</text>
</comment>
<evidence type="ECO:0000313" key="2">
    <source>
        <dbReference type="EMBL" id="GAA5524260.1"/>
    </source>
</evidence>
<keyword evidence="1" id="KW-0472">Membrane</keyword>
<accession>A0ABP9WPX4</accession>